<accession>A0A895XS93</accession>
<name>A0A895XS93_9ACTN</name>
<dbReference type="AlphaFoldDB" id="A0A895XS93"/>
<evidence type="ECO:0000256" key="1">
    <source>
        <dbReference type="SAM" id="SignalP"/>
    </source>
</evidence>
<sequence length="332" mass="37530">MNKSNRFIQMIAITTALVVLAACSSSETGPKEWPAYTPPQAPTPGGIIDVCQHIEFNKYRSIKAHDGQYPGLDLTDLNEIYSHAACRDASPGFFSSSIKKNTERVESGNSNEDAVEKYFFGYVDLLGVNGLAATWNNMIRHDEPRSLEWNHIEQEDRDFNPEALGERKQEFQEKAGLLVSVLTSPRYEEHLKVDFTGQWIELGSQVVQTRSYTAGIYWYYYTDDPNRDPDTWEVVEEGPQVYGWSILAPLLRFGDFDESFLVPVATAAIEFDQELDGDWRIEGEEEISFDLFNDDTTSSIDAILEALSRNPEAAQAVYDNTADQRLTNLLNP</sequence>
<feature type="chain" id="PRO_5034891294" evidence="1">
    <location>
        <begin position="22"/>
        <end position="332"/>
    </location>
</feature>
<protein>
    <submittedName>
        <fullName evidence="2">Uncharacterized protein</fullName>
    </submittedName>
</protein>
<evidence type="ECO:0000313" key="3">
    <source>
        <dbReference type="Proteomes" id="UP000662939"/>
    </source>
</evidence>
<gene>
    <name evidence="2" type="ORF">JQS30_00315</name>
</gene>
<dbReference type="KEGG" id="nav:JQS30_00315"/>
<evidence type="ECO:0000313" key="2">
    <source>
        <dbReference type="EMBL" id="QSB05426.1"/>
    </source>
</evidence>
<dbReference type="EMBL" id="CP070496">
    <property type="protein sequence ID" value="QSB05426.1"/>
    <property type="molecule type" value="Genomic_DNA"/>
</dbReference>
<dbReference type="Proteomes" id="UP000662939">
    <property type="component" value="Chromosome"/>
</dbReference>
<dbReference type="RefSeq" id="WP_213171434.1">
    <property type="nucleotide sequence ID" value="NZ_CP070496.1"/>
</dbReference>
<feature type="signal peptide" evidence="1">
    <location>
        <begin position="1"/>
        <end position="21"/>
    </location>
</feature>
<proteinExistence type="predicted"/>
<reference evidence="2" key="1">
    <citation type="submission" date="2021-02" db="EMBL/GenBank/DDBJ databases">
        <title>Natronoglycomyces albus gen. nov., sp. nov, a haloalkaliphilic actinobacterium from a soda solonchak soil.</title>
        <authorList>
            <person name="Sorokin D.Y."/>
            <person name="Khijniak T.V."/>
            <person name="Zakharycheva A.P."/>
            <person name="Boueva O.V."/>
            <person name="Ariskina E.V."/>
            <person name="Hahnke R.L."/>
            <person name="Bunk B."/>
            <person name="Sproer C."/>
            <person name="Schumann P."/>
            <person name="Evtushenko L.I."/>
            <person name="Kublanov I.V."/>
        </authorList>
    </citation>
    <scope>NUCLEOTIDE SEQUENCE</scope>
    <source>
        <strain evidence="2">DSM 106290</strain>
    </source>
</reference>
<dbReference type="PROSITE" id="PS51257">
    <property type="entry name" value="PROKAR_LIPOPROTEIN"/>
    <property type="match status" value="1"/>
</dbReference>
<organism evidence="2 3">
    <name type="scientific">Natronoglycomyces albus</name>
    <dbReference type="NCBI Taxonomy" id="2811108"/>
    <lineage>
        <taxon>Bacteria</taxon>
        <taxon>Bacillati</taxon>
        <taxon>Actinomycetota</taxon>
        <taxon>Actinomycetes</taxon>
        <taxon>Glycomycetales</taxon>
        <taxon>Glycomycetaceae</taxon>
        <taxon>Natronoglycomyces</taxon>
    </lineage>
</organism>
<keyword evidence="1" id="KW-0732">Signal</keyword>
<keyword evidence="3" id="KW-1185">Reference proteome</keyword>